<evidence type="ECO:0000313" key="4">
    <source>
        <dbReference type="EMBL" id="MBB4010531.1"/>
    </source>
</evidence>
<evidence type="ECO:0000313" key="5">
    <source>
        <dbReference type="Proteomes" id="UP000544107"/>
    </source>
</evidence>
<dbReference type="PANTHER" id="PTHR42760">
    <property type="entry name" value="SHORT-CHAIN DEHYDROGENASES/REDUCTASES FAMILY MEMBER"/>
    <property type="match status" value="1"/>
</dbReference>
<comment type="similarity">
    <text evidence="1">Belongs to the short-chain dehydrogenases/reductases (SDR) family.</text>
</comment>
<dbReference type="PANTHER" id="PTHR42760:SF133">
    <property type="entry name" value="3-OXOACYL-[ACYL-CARRIER-PROTEIN] REDUCTASE"/>
    <property type="match status" value="1"/>
</dbReference>
<proteinExistence type="inferred from homology"/>
<comment type="caution">
    <text evidence="4">The sequence shown here is derived from an EMBL/GenBank/DDBJ whole genome shotgun (WGS) entry which is preliminary data.</text>
</comment>
<dbReference type="Proteomes" id="UP000544107">
    <property type="component" value="Unassembled WGS sequence"/>
</dbReference>
<dbReference type="PRINTS" id="PR00081">
    <property type="entry name" value="GDHRDH"/>
</dbReference>
<organism evidence="4 5">
    <name type="scientific">Allorhizobium taibaishanense</name>
    <dbReference type="NCBI Taxonomy" id="887144"/>
    <lineage>
        <taxon>Bacteria</taxon>
        <taxon>Pseudomonadati</taxon>
        <taxon>Pseudomonadota</taxon>
        <taxon>Alphaproteobacteria</taxon>
        <taxon>Hyphomicrobiales</taxon>
        <taxon>Rhizobiaceae</taxon>
        <taxon>Rhizobium/Agrobacterium group</taxon>
        <taxon>Allorhizobium</taxon>
    </lineage>
</organism>
<accession>A0A7W6HTB1</accession>
<dbReference type="SUPFAM" id="SSF51735">
    <property type="entry name" value="NAD(P)-binding Rossmann-fold domains"/>
    <property type="match status" value="1"/>
</dbReference>
<dbReference type="Gene3D" id="3.40.50.720">
    <property type="entry name" value="NAD(P)-binding Rossmann-like Domain"/>
    <property type="match status" value="1"/>
</dbReference>
<dbReference type="InterPro" id="IPR002347">
    <property type="entry name" value="SDR_fam"/>
</dbReference>
<dbReference type="PROSITE" id="PS00061">
    <property type="entry name" value="ADH_SHORT"/>
    <property type="match status" value="1"/>
</dbReference>
<evidence type="ECO:0000256" key="2">
    <source>
        <dbReference type="ARBA" id="ARBA00023002"/>
    </source>
</evidence>
<evidence type="ECO:0000259" key="3">
    <source>
        <dbReference type="SMART" id="SM00822"/>
    </source>
</evidence>
<dbReference type="FunFam" id="3.40.50.720:FF:000084">
    <property type="entry name" value="Short-chain dehydrogenase reductase"/>
    <property type="match status" value="1"/>
</dbReference>
<dbReference type="SMART" id="SM00822">
    <property type="entry name" value="PKS_KR"/>
    <property type="match status" value="1"/>
</dbReference>
<dbReference type="EMBL" id="JACIED010000009">
    <property type="protein sequence ID" value="MBB4010531.1"/>
    <property type="molecule type" value="Genomic_DNA"/>
</dbReference>
<protein>
    <submittedName>
        <fullName evidence="4">NAD(P)-dependent dehydrogenase (Short-subunit alcohol dehydrogenase family)</fullName>
    </submittedName>
</protein>
<evidence type="ECO:0000256" key="1">
    <source>
        <dbReference type="ARBA" id="ARBA00006484"/>
    </source>
</evidence>
<sequence>MGILLDICFTYSALLTVGIEDISISIIIEGVNMSKLANKVALVIGGVGGIGGAISKRFASEGAQVYSTSRKGGERASETGGLGSIRIIQADASEKADLHRVLEQIRSEQGRIDVLVVNAGLSEHAPLKEISDDHFDRTFGLNVRSLVFAAQGAIDLMSSGGTIVLIGSIAGDIGTKGYGVYGATKAAVRSFARTWASELAPRGIRVNVVSPGPTDTAMMASASQEVRDALSSMIPLGRMGRPEEVAAAALFLASDESSFTTGAELAVDGGMAQV</sequence>
<name>A0A7W6HTB1_9HYPH</name>
<dbReference type="Pfam" id="PF13561">
    <property type="entry name" value="adh_short_C2"/>
    <property type="match status" value="1"/>
</dbReference>
<gene>
    <name evidence="4" type="ORF">GGQ71_004832</name>
</gene>
<dbReference type="PRINTS" id="PR00080">
    <property type="entry name" value="SDRFAMILY"/>
</dbReference>
<dbReference type="AlphaFoldDB" id="A0A7W6HTB1"/>
<reference evidence="4 5" key="1">
    <citation type="submission" date="2020-08" db="EMBL/GenBank/DDBJ databases">
        <title>Genomic Encyclopedia of Type Strains, Phase IV (KMG-IV): sequencing the most valuable type-strain genomes for metagenomic binning, comparative biology and taxonomic classification.</title>
        <authorList>
            <person name="Goeker M."/>
        </authorList>
    </citation>
    <scope>NUCLEOTIDE SEQUENCE [LARGE SCALE GENOMIC DNA]</scope>
    <source>
        <strain evidence="4 5">DSM 100021</strain>
    </source>
</reference>
<dbReference type="InterPro" id="IPR020904">
    <property type="entry name" value="Sc_DH/Rdtase_CS"/>
</dbReference>
<dbReference type="CDD" id="cd05233">
    <property type="entry name" value="SDR_c"/>
    <property type="match status" value="1"/>
</dbReference>
<feature type="domain" description="Ketoreductase" evidence="3">
    <location>
        <begin position="39"/>
        <end position="212"/>
    </location>
</feature>
<dbReference type="GO" id="GO:0016616">
    <property type="term" value="F:oxidoreductase activity, acting on the CH-OH group of donors, NAD or NADP as acceptor"/>
    <property type="evidence" value="ECO:0007669"/>
    <property type="project" value="TreeGrafter"/>
</dbReference>
<keyword evidence="2" id="KW-0560">Oxidoreductase</keyword>
<dbReference type="InterPro" id="IPR036291">
    <property type="entry name" value="NAD(P)-bd_dom_sf"/>
</dbReference>
<dbReference type="InterPro" id="IPR057326">
    <property type="entry name" value="KR_dom"/>
</dbReference>